<reference evidence="2 3" key="1">
    <citation type="submission" date="2017-05" db="EMBL/GenBank/DDBJ databases">
        <authorList>
            <person name="Varghese N."/>
            <person name="Submissions S."/>
        </authorList>
    </citation>
    <scope>NUCLEOTIDE SEQUENCE [LARGE SCALE GENOMIC DNA]</scope>
    <source>
        <strain evidence="2 3">DSM 16304</strain>
    </source>
</reference>
<keyword evidence="1" id="KW-1133">Transmembrane helix</keyword>
<dbReference type="Proteomes" id="UP000317315">
    <property type="component" value="Unassembled WGS sequence"/>
</dbReference>
<keyword evidence="1" id="KW-0812">Transmembrane</keyword>
<evidence type="ECO:0000313" key="2">
    <source>
        <dbReference type="EMBL" id="SMO48407.1"/>
    </source>
</evidence>
<evidence type="ECO:0000256" key="1">
    <source>
        <dbReference type="SAM" id="Phobius"/>
    </source>
</evidence>
<protein>
    <submittedName>
        <fullName evidence="2">Uncharacterized protein</fullName>
    </submittedName>
</protein>
<gene>
    <name evidence="2" type="ORF">SAMN06269117_10641</name>
</gene>
<accession>A0A521BMM5</accession>
<dbReference type="RefSeq" id="WP_142934641.1">
    <property type="nucleotide sequence ID" value="NZ_FXTM01000006.1"/>
</dbReference>
<organism evidence="2 3">
    <name type="scientific">Balnearium lithotrophicum</name>
    <dbReference type="NCBI Taxonomy" id="223788"/>
    <lineage>
        <taxon>Bacteria</taxon>
        <taxon>Pseudomonadati</taxon>
        <taxon>Aquificota</taxon>
        <taxon>Aquificia</taxon>
        <taxon>Desulfurobacteriales</taxon>
        <taxon>Desulfurobacteriaceae</taxon>
        <taxon>Balnearium</taxon>
    </lineage>
</organism>
<proteinExistence type="predicted"/>
<feature type="transmembrane region" description="Helical" evidence="1">
    <location>
        <begin position="7"/>
        <end position="30"/>
    </location>
</feature>
<feature type="transmembrane region" description="Helical" evidence="1">
    <location>
        <begin position="75"/>
        <end position="96"/>
    </location>
</feature>
<sequence length="132" mass="16011">MNRKIKVFLIYAYSFIFLYMFNSLVTWLFVRFKLSPLIGTFLEALIMIVGLFFSFRYLIKKYYLVDDDKLITKAWLFHFIPFIVTSFLLFFLIFSFIKIPSFAIFVYLNLDILLLFFTYKFAVEKFIEERNG</sequence>
<dbReference type="OrthoDB" id="9848461at2"/>
<dbReference type="EMBL" id="FXTM01000006">
    <property type="protein sequence ID" value="SMO48407.1"/>
    <property type="molecule type" value="Genomic_DNA"/>
</dbReference>
<dbReference type="AlphaFoldDB" id="A0A521BMM5"/>
<keyword evidence="3" id="KW-1185">Reference proteome</keyword>
<name>A0A521BMM5_9BACT</name>
<keyword evidence="1" id="KW-0472">Membrane</keyword>
<evidence type="ECO:0000313" key="3">
    <source>
        <dbReference type="Proteomes" id="UP000317315"/>
    </source>
</evidence>
<feature type="transmembrane region" description="Helical" evidence="1">
    <location>
        <begin position="102"/>
        <end position="122"/>
    </location>
</feature>
<feature type="transmembrane region" description="Helical" evidence="1">
    <location>
        <begin position="36"/>
        <end position="55"/>
    </location>
</feature>